<reference evidence="6" key="1">
    <citation type="journal article" date="2020" name="Stud. Mycol.">
        <title>101 Dothideomycetes genomes: a test case for predicting lifestyles and emergence of pathogens.</title>
        <authorList>
            <person name="Haridas S."/>
            <person name="Albert R."/>
            <person name="Binder M."/>
            <person name="Bloem J."/>
            <person name="Labutti K."/>
            <person name="Salamov A."/>
            <person name="Andreopoulos B."/>
            <person name="Baker S."/>
            <person name="Barry K."/>
            <person name="Bills G."/>
            <person name="Bluhm B."/>
            <person name="Cannon C."/>
            <person name="Castanera R."/>
            <person name="Culley D."/>
            <person name="Daum C."/>
            <person name="Ezra D."/>
            <person name="Gonzalez J."/>
            <person name="Henrissat B."/>
            <person name="Kuo A."/>
            <person name="Liang C."/>
            <person name="Lipzen A."/>
            <person name="Lutzoni F."/>
            <person name="Magnuson J."/>
            <person name="Mondo S."/>
            <person name="Nolan M."/>
            <person name="Ohm R."/>
            <person name="Pangilinan J."/>
            <person name="Park H.-J."/>
            <person name="Ramirez L."/>
            <person name="Alfaro M."/>
            <person name="Sun H."/>
            <person name="Tritt A."/>
            <person name="Yoshinaga Y."/>
            <person name="Zwiers L.-H."/>
            <person name="Turgeon B."/>
            <person name="Goodwin S."/>
            <person name="Spatafora J."/>
            <person name="Crous P."/>
            <person name="Grigoriev I."/>
        </authorList>
    </citation>
    <scope>NUCLEOTIDE SEQUENCE</scope>
    <source>
        <strain evidence="6">CBS 480.64</strain>
    </source>
</reference>
<evidence type="ECO:0000259" key="5">
    <source>
        <dbReference type="PROSITE" id="PS50865"/>
    </source>
</evidence>
<evidence type="ECO:0000256" key="3">
    <source>
        <dbReference type="ARBA" id="ARBA00022833"/>
    </source>
</evidence>
<dbReference type="GO" id="GO:0008270">
    <property type="term" value="F:zinc ion binding"/>
    <property type="evidence" value="ECO:0007669"/>
    <property type="project" value="UniProtKB-KW"/>
</dbReference>
<dbReference type="SUPFAM" id="SSF144232">
    <property type="entry name" value="HIT/MYND zinc finger-like"/>
    <property type="match status" value="1"/>
</dbReference>
<dbReference type="Gene3D" id="6.10.140.2220">
    <property type="match status" value="1"/>
</dbReference>
<protein>
    <recommendedName>
        <fullName evidence="5">MYND-type domain-containing protein</fullName>
    </recommendedName>
</protein>
<accession>A0A6A7C4T8</accession>
<gene>
    <name evidence="6" type="ORF">K470DRAFT_256580</name>
</gene>
<evidence type="ECO:0000313" key="7">
    <source>
        <dbReference type="Proteomes" id="UP000799421"/>
    </source>
</evidence>
<dbReference type="PROSITE" id="PS01360">
    <property type="entry name" value="ZF_MYND_1"/>
    <property type="match status" value="1"/>
</dbReference>
<dbReference type="InterPro" id="IPR002893">
    <property type="entry name" value="Znf_MYND"/>
</dbReference>
<proteinExistence type="predicted"/>
<dbReference type="Pfam" id="PF01753">
    <property type="entry name" value="zf-MYND"/>
    <property type="match status" value="1"/>
</dbReference>
<dbReference type="EMBL" id="MU005970">
    <property type="protein sequence ID" value="KAF2861728.1"/>
    <property type="molecule type" value="Genomic_DNA"/>
</dbReference>
<keyword evidence="2 4" id="KW-0863">Zinc-finger</keyword>
<keyword evidence="7" id="KW-1185">Reference proteome</keyword>
<evidence type="ECO:0000256" key="1">
    <source>
        <dbReference type="ARBA" id="ARBA00022723"/>
    </source>
</evidence>
<dbReference type="OrthoDB" id="432970at2759"/>
<evidence type="ECO:0000256" key="2">
    <source>
        <dbReference type="ARBA" id="ARBA00022771"/>
    </source>
</evidence>
<dbReference type="PROSITE" id="PS50865">
    <property type="entry name" value="ZF_MYND_2"/>
    <property type="match status" value="1"/>
</dbReference>
<organism evidence="6 7">
    <name type="scientific">Piedraia hortae CBS 480.64</name>
    <dbReference type="NCBI Taxonomy" id="1314780"/>
    <lineage>
        <taxon>Eukaryota</taxon>
        <taxon>Fungi</taxon>
        <taxon>Dikarya</taxon>
        <taxon>Ascomycota</taxon>
        <taxon>Pezizomycotina</taxon>
        <taxon>Dothideomycetes</taxon>
        <taxon>Dothideomycetidae</taxon>
        <taxon>Capnodiales</taxon>
        <taxon>Piedraiaceae</taxon>
        <taxon>Piedraia</taxon>
    </lineage>
</organism>
<keyword evidence="3" id="KW-0862">Zinc</keyword>
<evidence type="ECO:0000313" key="6">
    <source>
        <dbReference type="EMBL" id="KAF2861728.1"/>
    </source>
</evidence>
<dbReference type="AlphaFoldDB" id="A0A6A7C4T8"/>
<keyword evidence="1" id="KW-0479">Metal-binding</keyword>
<sequence>MDALMAKFKAIPRPRTTSSGMPNHWIFGIFKGFKDHNYAYALHFKGEAFCVAGPEEVMSSAGLDPAKEAAERLLRAFKNLYEAADTAYGPWTWSTMENTQLSNRIENILRKYEAPRELQSIGRCHPAEIKTLQRSWEEFNDGVVQEWQDKQNAQVTCAHCLVEEYPHEVFKCCARCLNVRYCSKACQRSHWSSHRYECKNSKAVAEAYLHYLNKAPNIPEACVLGEALGMALPMPSSVADDFTPQDIIKLVLCRLVVTGHDTPENFQLFFGRFFRGALGKLPELTRILVLLKPDPGSPLVPLRKQADKQAPYTRPRTLSSREIKLLQMAAKAKVEVRQRGMGVATISTKEWKEMVRAWFDSPDSWVYSLALSSMDTKALKMPVRK</sequence>
<dbReference type="Proteomes" id="UP000799421">
    <property type="component" value="Unassembled WGS sequence"/>
</dbReference>
<evidence type="ECO:0000256" key="4">
    <source>
        <dbReference type="PROSITE-ProRule" id="PRU00134"/>
    </source>
</evidence>
<name>A0A6A7C4T8_9PEZI</name>
<feature type="domain" description="MYND-type" evidence="5">
    <location>
        <begin position="157"/>
        <end position="198"/>
    </location>
</feature>